<dbReference type="RefSeq" id="WP_045448602.1">
    <property type="nucleotide sequence ID" value="NZ_BBIO01000016.1"/>
</dbReference>
<evidence type="ECO:0000313" key="5">
    <source>
        <dbReference type="Proteomes" id="UP000028702"/>
    </source>
</evidence>
<proteinExistence type="inferred from homology"/>
<dbReference type="PRINTS" id="PR00080">
    <property type="entry name" value="SDRFAMILY"/>
</dbReference>
<evidence type="ECO:0000256" key="3">
    <source>
        <dbReference type="RuleBase" id="RU000363"/>
    </source>
</evidence>
<keyword evidence="5" id="KW-1185">Reference proteome</keyword>
<organism evidence="4 5">
    <name type="scientific">Tepidicaulis marinus</name>
    <dbReference type="NCBI Taxonomy" id="1333998"/>
    <lineage>
        <taxon>Bacteria</taxon>
        <taxon>Pseudomonadati</taxon>
        <taxon>Pseudomonadota</taxon>
        <taxon>Alphaproteobacteria</taxon>
        <taxon>Hyphomicrobiales</taxon>
        <taxon>Parvibaculaceae</taxon>
        <taxon>Tepidicaulis</taxon>
    </lineage>
</organism>
<dbReference type="PANTHER" id="PTHR44196:SF1">
    <property type="entry name" value="DEHYDROGENASE_REDUCTASE SDR FAMILY MEMBER 7B"/>
    <property type="match status" value="1"/>
</dbReference>
<dbReference type="PROSITE" id="PS00061">
    <property type="entry name" value="ADH_SHORT"/>
    <property type="match status" value="1"/>
</dbReference>
<dbReference type="Pfam" id="PF00106">
    <property type="entry name" value="adh_short"/>
    <property type="match status" value="1"/>
</dbReference>
<evidence type="ECO:0000313" key="4">
    <source>
        <dbReference type="EMBL" id="GAK46254.1"/>
    </source>
</evidence>
<dbReference type="PRINTS" id="PR00081">
    <property type="entry name" value="GDHRDH"/>
</dbReference>
<sequence length="273" mass="28478">MRRKKDRLVVITGAGSGIGAALAGEAARAGARLILAGRRKEALAETAAHLPAGSEPILVPADITKAEGRLAIAEAVAGAGGALDMLINNAGAVRTGSIAGMTEAAVMEMLLTNLAAPLLLSRDLLPFLKRAAAPRIVNVGSMFGDIAFPLFAAYSATKFGLRGLSDALRRELAPDGVGVTYAAPRAVRTPAAQAFEELVEPFAMKLDDPAKVARRIWRAAEKQKRSVYPAGPERFFVLLQRLVPGAVDGGLIKQFTAYRGVAAGGAEKEARVS</sequence>
<accession>A0A081BDY6</accession>
<gene>
    <name evidence="4" type="ORF">M2A_2753</name>
</gene>
<dbReference type="InterPro" id="IPR036291">
    <property type="entry name" value="NAD(P)-bd_dom_sf"/>
</dbReference>
<dbReference type="PANTHER" id="PTHR44196">
    <property type="entry name" value="DEHYDROGENASE/REDUCTASE SDR FAMILY MEMBER 7B"/>
    <property type="match status" value="1"/>
</dbReference>
<dbReference type="Proteomes" id="UP000028702">
    <property type="component" value="Unassembled WGS sequence"/>
</dbReference>
<evidence type="ECO:0000256" key="2">
    <source>
        <dbReference type="ARBA" id="ARBA00023002"/>
    </source>
</evidence>
<dbReference type="InterPro" id="IPR020904">
    <property type="entry name" value="Sc_DH/Rdtase_CS"/>
</dbReference>
<dbReference type="AlphaFoldDB" id="A0A081BDY6"/>
<dbReference type="GO" id="GO:0016020">
    <property type="term" value="C:membrane"/>
    <property type="evidence" value="ECO:0007669"/>
    <property type="project" value="TreeGrafter"/>
</dbReference>
<protein>
    <submittedName>
        <fullName evidence="4">Short chain dehydrogenase</fullName>
    </submittedName>
</protein>
<dbReference type="SUPFAM" id="SSF51735">
    <property type="entry name" value="NAD(P)-binding Rossmann-fold domains"/>
    <property type="match status" value="1"/>
</dbReference>
<dbReference type="CDD" id="cd05233">
    <property type="entry name" value="SDR_c"/>
    <property type="match status" value="1"/>
</dbReference>
<dbReference type="InterPro" id="IPR002347">
    <property type="entry name" value="SDR_fam"/>
</dbReference>
<keyword evidence="2" id="KW-0560">Oxidoreductase</keyword>
<comment type="caution">
    <text evidence="4">The sequence shown here is derived from an EMBL/GenBank/DDBJ whole genome shotgun (WGS) entry which is preliminary data.</text>
</comment>
<dbReference type="GO" id="GO:0016491">
    <property type="term" value="F:oxidoreductase activity"/>
    <property type="evidence" value="ECO:0007669"/>
    <property type="project" value="UniProtKB-KW"/>
</dbReference>
<dbReference type="EMBL" id="BBIO01000016">
    <property type="protein sequence ID" value="GAK46254.1"/>
    <property type="molecule type" value="Genomic_DNA"/>
</dbReference>
<comment type="similarity">
    <text evidence="1 3">Belongs to the short-chain dehydrogenases/reductases (SDR) family.</text>
</comment>
<evidence type="ECO:0000256" key="1">
    <source>
        <dbReference type="ARBA" id="ARBA00006484"/>
    </source>
</evidence>
<dbReference type="Gene3D" id="3.40.50.720">
    <property type="entry name" value="NAD(P)-binding Rossmann-like Domain"/>
    <property type="match status" value="1"/>
</dbReference>
<reference evidence="4 5" key="1">
    <citation type="submission" date="2014-07" db="EMBL/GenBank/DDBJ databases">
        <title>Tepidicaulis marinum gen. nov., sp. nov., a novel marine bacterium denitrifying nitrate to nitrous oxide strictly under microaerobic conditions.</title>
        <authorList>
            <person name="Takeuchi M."/>
            <person name="Yamagishi T."/>
            <person name="Kamagata Y."/>
            <person name="Oshima K."/>
            <person name="Hattori M."/>
            <person name="Katayama T."/>
            <person name="Hanada S."/>
            <person name="Tamaki H."/>
            <person name="Marumo K."/>
            <person name="Maeda H."/>
            <person name="Nedachi M."/>
            <person name="Iwasaki W."/>
            <person name="Suwa Y."/>
            <person name="Sakata S."/>
        </authorList>
    </citation>
    <scope>NUCLEOTIDE SEQUENCE [LARGE SCALE GENOMIC DNA]</scope>
    <source>
        <strain evidence="4 5">MA2</strain>
    </source>
</reference>
<dbReference type="eggNOG" id="COG0300">
    <property type="taxonomic scope" value="Bacteria"/>
</dbReference>
<dbReference type="STRING" id="1333998.M2A_2753"/>
<name>A0A081BDY6_9HYPH</name>